<protein>
    <recommendedName>
        <fullName evidence="7">Carboxypeptidase</fullName>
        <ecNumber evidence="7">3.4.16.-</ecNumber>
    </recommendedName>
</protein>
<comment type="similarity">
    <text evidence="1 7">Belongs to the peptidase S10 family.</text>
</comment>
<evidence type="ECO:0000256" key="3">
    <source>
        <dbReference type="ARBA" id="ARBA00022670"/>
    </source>
</evidence>
<dbReference type="PROSITE" id="PS00131">
    <property type="entry name" value="CARBOXYPEPT_SER_SER"/>
    <property type="match status" value="1"/>
</dbReference>
<evidence type="ECO:0000256" key="6">
    <source>
        <dbReference type="ARBA" id="ARBA00023180"/>
    </source>
</evidence>
<dbReference type="GO" id="GO:0004185">
    <property type="term" value="F:serine-type carboxypeptidase activity"/>
    <property type="evidence" value="ECO:0007669"/>
    <property type="project" value="UniProtKB-UniRule"/>
</dbReference>
<keyword evidence="2 7" id="KW-0121">Carboxypeptidase</keyword>
<organism evidence="9 10">
    <name type="scientific">Schizosaccharomyces octosporus (strain yFS286)</name>
    <name type="common">Fission yeast</name>
    <name type="synonym">Octosporomyces octosporus</name>
    <dbReference type="NCBI Taxonomy" id="483514"/>
    <lineage>
        <taxon>Eukaryota</taxon>
        <taxon>Fungi</taxon>
        <taxon>Dikarya</taxon>
        <taxon>Ascomycota</taxon>
        <taxon>Taphrinomycotina</taxon>
        <taxon>Schizosaccharomycetes</taxon>
        <taxon>Schizosaccharomycetales</taxon>
        <taxon>Schizosaccharomycetaceae</taxon>
        <taxon>Schizosaccharomyces</taxon>
    </lineage>
</organism>
<reference evidence="9 10" key="1">
    <citation type="journal article" date="2011" name="Science">
        <title>Comparative functional genomics of the fission yeasts.</title>
        <authorList>
            <person name="Rhind N."/>
            <person name="Chen Z."/>
            <person name="Yassour M."/>
            <person name="Thompson D.A."/>
            <person name="Haas B.J."/>
            <person name="Habib N."/>
            <person name="Wapinski I."/>
            <person name="Roy S."/>
            <person name="Lin M.F."/>
            <person name="Heiman D.I."/>
            <person name="Young S.K."/>
            <person name="Furuya K."/>
            <person name="Guo Y."/>
            <person name="Pidoux A."/>
            <person name="Chen H.M."/>
            <person name="Robbertse B."/>
            <person name="Goldberg J.M."/>
            <person name="Aoki K."/>
            <person name="Bayne E.H."/>
            <person name="Berlin A.M."/>
            <person name="Desjardins C.A."/>
            <person name="Dobbs E."/>
            <person name="Dukaj L."/>
            <person name="Fan L."/>
            <person name="FitzGerald M.G."/>
            <person name="French C."/>
            <person name="Gujja S."/>
            <person name="Hansen K."/>
            <person name="Keifenheim D."/>
            <person name="Levin J.Z."/>
            <person name="Mosher R.A."/>
            <person name="Mueller C.A."/>
            <person name="Pfiffner J."/>
            <person name="Priest M."/>
            <person name="Russ C."/>
            <person name="Smialowska A."/>
            <person name="Swoboda P."/>
            <person name="Sykes S.M."/>
            <person name="Vaughn M."/>
            <person name="Vengrova S."/>
            <person name="Yoder R."/>
            <person name="Zeng Q."/>
            <person name="Allshire R."/>
            <person name="Baulcombe D."/>
            <person name="Birren B.W."/>
            <person name="Brown W."/>
            <person name="Ekwall K."/>
            <person name="Kellis M."/>
            <person name="Leatherwood J."/>
            <person name="Levin H."/>
            <person name="Margalit H."/>
            <person name="Martienssen R."/>
            <person name="Nieduszynski C.A."/>
            <person name="Spatafora J.W."/>
            <person name="Friedman N."/>
            <person name="Dalgaard J.Z."/>
            <person name="Baumann P."/>
            <person name="Niki H."/>
            <person name="Regev A."/>
            <person name="Nusbaum C."/>
        </authorList>
    </citation>
    <scope>NUCLEOTIDE SEQUENCE [LARGE SCALE GENOMIC DNA]</scope>
    <source>
        <strain evidence="10">yFS286</strain>
    </source>
</reference>
<dbReference type="GO" id="GO:0010515">
    <property type="term" value="P:negative regulation of induction of conjugation with cellular fusion"/>
    <property type="evidence" value="ECO:0007669"/>
    <property type="project" value="EnsemblFungi"/>
</dbReference>
<evidence type="ECO:0000256" key="4">
    <source>
        <dbReference type="ARBA" id="ARBA00022729"/>
    </source>
</evidence>
<accession>S9Q4G5</accession>
<proteinExistence type="inferred from homology"/>
<dbReference type="GO" id="GO:0000747">
    <property type="term" value="P:conjugation with cellular fusion"/>
    <property type="evidence" value="ECO:0007669"/>
    <property type="project" value="EnsemblFungi"/>
</dbReference>
<dbReference type="GO" id="GO:0005576">
    <property type="term" value="C:extracellular region"/>
    <property type="evidence" value="ECO:0007669"/>
    <property type="project" value="EnsemblFungi"/>
</dbReference>
<keyword evidence="4 7" id="KW-0732">Signal</keyword>
<dbReference type="EMBL" id="KE503206">
    <property type="protein sequence ID" value="EPX74533.1"/>
    <property type="molecule type" value="Genomic_DNA"/>
</dbReference>
<dbReference type="PRINTS" id="PR00724">
    <property type="entry name" value="CRBOXYPTASEC"/>
</dbReference>
<dbReference type="HOGENOM" id="CLU_537653_0_0_1"/>
<feature type="chain" id="PRO_5006530451" description="Carboxypeptidase" evidence="7">
    <location>
        <begin position="20"/>
        <end position="509"/>
    </location>
</feature>
<evidence type="ECO:0000313" key="10">
    <source>
        <dbReference type="Proteomes" id="UP000016088"/>
    </source>
</evidence>
<dbReference type="GO" id="GO:0180040">
    <property type="term" value="P:negative regulation of pheromone response MAPK cascade"/>
    <property type="evidence" value="ECO:0007669"/>
    <property type="project" value="EnsemblFungi"/>
</dbReference>
<dbReference type="Pfam" id="PF00450">
    <property type="entry name" value="Peptidase_S10"/>
    <property type="match status" value="1"/>
</dbReference>
<dbReference type="Gene3D" id="3.40.50.1820">
    <property type="entry name" value="alpha/beta hydrolase"/>
    <property type="match status" value="1"/>
</dbReference>
<dbReference type="eggNOG" id="KOG1282">
    <property type="taxonomic scope" value="Eukaryota"/>
</dbReference>
<evidence type="ECO:0000313" key="9">
    <source>
        <dbReference type="EMBL" id="EPX74533.1"/>
    </source>
</evidence>
<gene>
    <name evidence="9" type="ORF">SOCG_02016</name>
</gene>
<dbReference type="MEROPS" id="S10.012"/>
<dbReference type="PANTHER" id="PTHR11802">
    <property type="entry name" value="SERINE PROTEASE FAMILY S10 SERINE CARBOXYPEPTIDASE"/>
    <property type="match status" value="1"/>
</dbReference>
<dbReference type="InterPro" id="IPR018202">
    <property type="entry name" value="Ser_caboxypep_ser_AS"/>
</dbReference>
<evidence type="ECO:0000256" key="2">
    <source>
        <dbReference type="ARBA" id="ARBA00022645"/>
    </source>
</evidence>
<dbReference type="GeneID" id="25030994"/>
<keyword evidence="5 7" id="KW-0378">Hydrolase</keyword>
<dbReference type="RefSeq" id="XP_013015964.1">
    <property type="nucleotide sequence ID" value="XM_013160510.1"/>
</dbReference>
<dbReference type="OrthoDB" id="443318at2759"/>
<keyword evidence="3 7" id="KW-0645">Protease</keyword>
<evidence type="ECO:0000256" key="7">
    <source>
        <dbReference type="RuleBase" id="RU361156"/>
    </source>
</evidence>
<evidence type="ECO:0000256" key="1">
    <source>
        <dbReference type="ARBA" id="ARBA00009431"/>
    </source>
</evidence>
<feature type="signal peptide" evidence="7">
    <location>
        <begin position="1"/>
        <end position="19"/>
    </location>
</feature>
<sequence length="509" mass="56569">MNLAVHVLLLSFLLYTVHSFPAYPPYPIYPRSSLNSSNASSVPIPQPSYNSSSKAMNPDLVTSLPEYSGSLPELYSGYLSAENFKQIFYTFAPAITPTDKFIVWLQGGPGCAGTLGFFSENGPIILDPNHQTPQDNPNSWTRFANMMWIDQPFGTGYSQGSPLASTVSIATSDFIQTLKSFYAKFPEMKEKELYLVGESYGSVWGAYFAQALRSDPELHAIPFGGLGIISGLLSDYETQNTITASMWLDHVNKMGLYYTNESAEVSTFFAAKNQQCGYAEVLERMQFPAEQTPIPKPRVNLTNSFSKKKRQADSDSDSGNIKEAFQMITDCDTYTLTDFLLYLKNHCMITYDITLDCSFNSNNDPLTTYLNRKDVQKQLHAIHVESALTSSKGIFGNGCNYDVYGDIVKNGAPSILEEAIPELVQNYKVSFLAGALDFQLLWTGSLLALQNTTWNGWQGFQEIPDLNSPFGFTLDERNLAFTLSNKVGHMAPSKDPSMVIDWLQKTLLG</sequence>
<dbReference type="VEuPathDB" id="FungiDB:SOCG_02016"/>
<dbReference type="InterPro" id="IPR029058">
    <property type="entry name" value="AB_hydrolase_fold"/>
</dbReference>
<evidence type="ECO:0000256" key="8">
    <source>
        <dbReference type="SAM" id="MobiDB-lite"/>
    </source>
</evidence>
<dbReference type="PANTHER" id="PTHR11802:SF472">
    <property type="entry name" value="SERINE CARBOXYPEPTIDASE CPVL-RELATED"/>
    <property type="match status" value="1"/>
</dbReference>
<keyword evidence="6" id="KW-0325">Glycoprotein</keyword>
<dbReference type="Proteomes" id="UP000016088">
    <property type="component" value="Unassembled WGS sequence"/>
</dbReference>
<name>S9Q4G5_SCHOY</name>
<keyword evidence="10" id="KW-1185">Reference proteome</keyword>
<feature type="region of interest" description="Disordered" evidence="8">
    <location>
        <begin position="292"/>
        <end position="318"/>
    </location>
</feature>
<evidence type="ECO:0000256" key="5">
    <source>
        <dbReference type="ARBA" id="ARBA00022801"/>
    </source>
</evidence>
<dbReference type="AlphaFoldDB" id="S9Q4G5"/>
<dbReference type="GO" id="GO:0051603">
    <property type="term" value="P:proteolysis involved in protein catabolic process"/>
    <property type="evidence" value="ECO:0007669"/>
    <property type="project" value="EnsemblFungi"/>
</dbReference>
<dbReference type="InterPro" id="IPR001563">
    <property type="entry name" value="Peptidase_S10"/>
</dbReference>
<dbReference type="SUPFAM" id="SSF53474">
    <property type="entry name" value="alpha/beta-Hydrolases"/>
    <property type="match status" value="1"/>
</dbReference>
<dbReference type="OMA" id="WSWHRIT"/>
<dbReference type="EC" id="3.4.16.-" evidence="7"/>